<gene>
    <name evidence="1" type="ORF">RHMOL_Rhmol03G0232200</name>
</gene>
<name>A0ACC0PHC7_RHOML</name>
<sequence length="270" mass="31070">MDSIQLYVPKVEEKPYQNELDWLYLPKQTQGTLDQQSTFFDSFDQLMNNFLEFDQCHVPYMNNPITHFDFNDFEAINGDISSWDLSIPSFYEDIGIDTNKLLNPMAENFGHFHGIASGSSAIKREVPVAIQGNCKSSSSVNEGERIRQTSGGMRAKSAALELDEIRKYFDVPITKAAKELKVGLTVLKKRCRELNIMRWPHRKIKSLKSLIHNVKELGLTTEIGVLEEHKRMLEKLPELELTERTKKLRQACFKANYKRRRSLPTALSNV</sequence>
<evidence type="ECO:0000313" key="1">
    <source>
        <dbReference type="EMBL" id="KAI8565070.1"/>
    </source>
</evidence>
<dbReference type="Proteomes" id="UP001062846">
    <property type="component" value="Chromosome 3"/>
</dbReference>
<reference evidence="1" key="1">
    <citation type="submission" date="2022-02" db="EMBL/GenBank/DDBJ databases">
        <title>Plant Genome Project.</title>
        <authorList>
            <person name="Zhang R.-G."/>
        </authorList>
    </citation>
    <scope>NUCLEOTIDE SEQUENCE</scope>
    <source>
        <strain evidence="1">AT1</strain>
    </source>
</reference>
<dbReference type="EMBL" id="CM046390">
    <property type="protein sequence ID" value="KAI8565070.1"/>
    <property type="molecule type" value="Genomic_DNA"/>
</dbReference>
<organism evidence="1 2">
    <name type="scientific">Rhododendron molle</name>
    <name type="common">Chinese azalea</name>
    <name type="synonym">Azalea mollis</name>
    <dbReference type="NCBI Taxonomy" id="49168"/>
    <lineage>
        <taxon>Eukaryota</taxon>
        <taxon>Viridiplantae</taxon>
        <taxon>Streptophyta</taxon>
        <taxon>Embryophyta</taxon>
        <taxon>Tracheophyta</taxon>
        <taxon>Spermatophyta</taxon>
        <taxon>Magnoliopsida</taxon>
        <taxon>eudicotyledons</taxon>
        <taxon>Gunneridae</taxon>
        <taxon>Pentapetalae</taxon>
        <taxon>asterids</taxon>
        <taxon>Ericales</taxon>
        <taxon>Ericaceae</taxon>
        <taxon>Ericoideae</taxon>
        <taxon>Rhodoreae</taxon>
        <taxon>Rhododendron</taxon>
    </lineage>
</organism>
<protein>
    <submittedName>
        <fullName evidence="1">Uncharacterized protein</fullName>
    </submittedName>
</protein>
<proteinExistence type="predicted"/>
<comment type="caution">
    <text evidence="1">The sequence shown here is derived from an EMBL/GenBank/DDBJ whole genome shotgun (WGS) entry which is preliminary data.</text>
</comment>
<evidence type="ECO:0000313" key="2">
    <source>
        <dbReference type="Proteomes" id="UP001062846"/>
    </source>
</evidence>
<accession>A0ACC0PHC7</accession>
<keyword evidence="2" id="KW-1185">Reference proteome</keyword>